<gene>
    <name evidence="3" type="ORF">E6H01_13255</name>
</gene>
<dbReference type="PANTHER" id="PTHR42776">
    <property type="entry name" value="SERINE PEPTIDASE S9 FAMILY MEMBER"/>
    <property type="match status" value="1"/>
</dbReference>
<dbReference type="Pfam" id="PF00326">
    <property type="entry name" value="Peptidase_S9"/>
    <property type="match status" value="1"/>
</dbReference>
<evidence type="ECO:0000313" key="3">
    <source>
        <dbReference type="EMBL" id="TMI97376.1"/>
    </source>
</evidence>
<proteinExistence type="predicted"/>
<dbReference type="GO" id="GO:0006508">
    <property type="term" value="P:proteolysis"/>
    <property type="evidence" value="ECO:0007669"/>
    <property type="project" value="InterPro"/>
</dbReference>
<dbReference type="Gene3D" id="3.40.50.1820">
    <property type="entry name" value="alpha/beta hydrolase"/>
    <property type="match status" value="1"/>
</dbReference>
<protein>
    <submittedName>
        <fullName evidence="3">S9 family peptidase</fullName>
    </submittedName>
</protein>
<organism evidence="3 4">
    <name type="scientific">Candidatus Segetimicrobium genomatis</name>
    <dbReference type="NCBI Taxonomy" id="2569760"/>
    <lineage>
        <taxon>Bacteria</taxon>
        <taxon>Bacillati</taxon>
        <taxon>Candidatus Sysuimicrobiota</taxon>
        <taxon>Candidatus Sysuimicrobiia</taxon>
        <taxon>Candidatus Sysuimicrobiales</taxon>
        <taxon>Candidatus Segetimicrobiaceae</taxon>
        <taxon>Candidatus Segetimicrobium</taxon>
    </lineage>
</organism>
<comment type="caution">
    <text evidence="3">The sequence shown here is derived from an EMBL/GenBank/DDBJ whole genome shotgun (WGS) entry which is preliminary data.</text>
</comment>
<keyword evidence="1" id="KW-0378">Hydrolase</keyword>
<evidence type="ECO:0000256" key="1">
    <source>
        <dbReference type="ARBA" id="ARBA00022801"/>
    </source>
</evidence>
<dbReference type="PANTHER" id="PTHR42776:SF27">
    <property type="entry name" value="DIPEPTIDYL PEPTIDASE FAMILY MEMBER 6"/>
    <property type="match status" value="1"/>
</dbReference>
<dbReference type="Proteomes" id="UP000319353">
    <property type="component" value="Unassembled WGS sequence"/>
</dbReference>
<reference evidence="3 4" key="1">
    <citation type="journal article" date="2019" name="Nat. Microbiol.">
        <title>Mediterranean grassland soil C-N compound turnover is dependent on rainfall and depth, and is mediated by genomically divergent microorganisms.</title>
        <authorList>
            <person name="Diamond S."/>
            <person name="Andeer P.F."/>
            <person name="Li Z."/>
            <person name="Crits-Christoph A."/>
            <person name="Burstein D."/>
            <person name="Anantharaman K."/>
            <person name="Lane K.R."/>
            <person name="Thomas B.C."/>
            <person name="Pan C."/>
            <person name="Northen T.R."/>
            <person name="Banfield J.F."/>
        </authorList>
    </citation>
    <scope>NUCLEOTIDE SEQUENCE [LARGE SCALE GENOMIC DNA]</scope>
    <source>
        <strain evidence="3">NP_4</strain>
    </source>
</reference>
<evidence type="ECO:0000259" key="2">
    <source>
        <dbReference type="Pfam" id="PF00326"/>
    </source>
</evidence>
<dbReference type="InterPro" id="IPR001375">
    <property type="entry name" value="Peptidase_S9_cat"/>
</dbReference>
<feature type="non-terminal residue" evidence="3">
    <location>
        <position position="1"/>
    </location>
</feature>
<sequence>RNWIDTYDPAKQADAAKLAFESSPIAYVKDWRSPVLLIHGDDDRNVQFSQTVQLAEALRRQGVTVEQLIFPDEIHDFLTHAHWLAAYHAAAQFFGRRLGK</sequence>
<evidence type="ECO:0000313" key="4">
    <source>
        <dbReference type="Proteomes" id="UP000319353"/>
    </source>
</evidence>
<accession>A0A537KPD9</accession>
<feature type="domain" description="Peptidase S9 prolyl oligopeptidase catalytic" evidence="2">
    <location>
        <begin position="17"/>
        <end position="99"/>
    </location>
</feature>
<dbReference type="SUPFAM" id="SSF53474">
    <property type="entry name" value="alpha/beta-Hydrolases"/>
    <property type="match status" value="1"/>
</dbReference>
<dbReference type="EMBL" id="VBAL01000211">
    <property type="protein sequence ID" value="TMI97376.1"/>
    <property type="molecule type" value="Genomic_DNA"/>
</dbReference>
<dbReference type="GO" id="GO:0004252">
    <property type="term" value="F:serine-type endopeptidase activity"/>
    <property type="evidence" value="ECO:0007669"/>
    <property type="project" value="TreeGrafter"/>
</dbReference>
<dbReference type="AlphaFoldDB" id="A0A537KPD9"/>
<name>A0A537KPD9_9BACT</name>
<dbReference type="InterPro" id="IPR029058">
    <property type="entry name" value="AB_hydrolase_fold"/>
</dbReference>